<dbReference type="SUPFAM" id="SSF52200">
    <property type="entry name" value="Toll/Interleukin receptor TIR domain"/>
    <property type="match status" value="1"/>
</dbReference>
<dbReference type="Pfam" id="PF23286">
    <property type="entry name" value="LRR_13"/>
    <property type="match status" value="1"/>
</dbReference>
<dbReference type="Pfam" id="PF20160">
    <property type="entry name" value="C-JID"/>
    <property type="match status" value="1"/>
</dbReference>
<dbReference type="PROSITE" id="PS51450">
    <property type="entry name" value="LRR"/>
    <property type="match status" value="1"/>
</dbReference>
<keyword evidence="6" id="KW-0520">NAD</keyword>
<accession>A0A2C9UMK4</accession>
<evidence type="ECO:0000256" key="3">
    <source>
        <dbReference type="ARBA" id="ARBA00022737"/>
    </source>
</evidence>
<dbReference type="Pfam" id="PF23282">
    <property type="entry name" value="WHD_ROQ1"/>
    <property type="match status" value="1"/>
</dbReference>
<feature type="compositionally biased region" description="Polar residues" evidence="8">
    <location>
        <begin position="1123"/>
        <end position="1134"/>
    </location>
</feature>
<dbReference type="Pfam" id="PF07725">
    <property type="entry name" value="LRR_3"/>
    <property type="match status" value="1"/>
</dbReference>
<keyword evidence="3" id="KW-0677">Repeat</keyword>
<evidence type="ECO:0000313" key="10">
    <source>
        <dbReference type="EMBL" id="OAY32239.1"/>
    </source>
</evidence>
<dbReference type="InterPro" id="IPR035897">
    <property type="entry name" value="Toll_tir_struct_dom_sf"/>
</dbReference>
<reference evidence="11" key="1">
    <citation type="journal article" date="2016" name="Nat. Biotechnol.">
        <title>Sequencing wild and cultivated cassava and related species reveals extensive interspecific hybridization and genetic diversity.</title>
        <authorList>
            <person name="Bredeson J.V."/>
            <person name="Lyons J.B."/>
            <person name="Prochnik S.E."/>
            <person name="Wu G.A."/>
            <person name="Ha C.M."/>
            <person name="Edsinger-Gonzales E."/>
            <person name="Grimwood J."/>
            <person name="Schmutz J."/>
            <person name="Rabbi I.Y."/>
            <person name="Egesi C."/>
            <person name="Nauluvula P."/>
            <person name="Lebot V."/>
            <person name="Ndunguru J."/>
            <person name="Mkamilo G."/>
            <person name="Bart R.S."/>
            <person name="Setter T.L."/>
            <person name="Gleadow R.M."/>
            <person name="Kulakow P."/>
            <person name="Ferguson M.E."/>
            <person name="Rounsley S."/>
            <person name="Rokhsar D.S."/>
        </authorList>
    </citation>
    <scope>NUCLEOTIDE SEQUENCE [LARGE SCALE GENOMIC DNA]</scope>
    <source>
        <strain evidence="11">cv. AM560-2</strain>
    </source>
</reference>
<dbReference type="EC" id="3.2.2.6" evidence="1"/>
<feature type="region of interest" description="Disordered" evidence="8">
    <location>
        <begin position="1112"/>
        <end position="1160"/>
    </location>
</feature>
<dbReference type="Gene3D" id="3.80.10.10">
    <property type="entry name" value="Ribonuclease Inhibitor"/>
    <property type="match status" value="2"/>
</dbReference>
<keyword evidence="11" id="KW-1185">Reference proteome</keyword>
<dbReference type="Gene3D" id="3.40.50.300">
    <property type="entry name" value="P-loop containing nucleotide triphosphate hydrolases"/>
    <property type="match status" value="1"/>
</dbReference>
<dbReference type="Gramene" id="Manes.13G002100.1.v8.1">
    <property type="protein sequence ID" value="Manes.13G002100.1.v8.1.CDS"/>
    <property type="gene ID" value="Manes.13G002100.v8.1"/>
</dbReference>
<dbReference type="SUPFAM" id="SSF52540">
    <property type="entry name" value="P-loop containing nucleoside triphosphate hydrolases"/>
    <property type="match status" value="1"/>
</dbReference>
<dbReference type="FunFam" id="3.40.50.10140:FF:000007">
    <property type="entry name" value="Disease resistance protein (TIR-NBS-LRR class)"/>
    <property type="match status" value="1"/>
</dbReference>
<dbReference type="Gene3D" id="3.40.50.10140">
    <property type="entry name" value="Toll/interleukin-1 receptor homology (TIR) domain"/>
    <property type="match status" value="1"/>
</dbReference>
<dbReference type="InterPro" id="IPR042197">
    <property type="entry name" value="Apaf_helical"/>
</dbReference>
<evidence type="ECO:0000256" key="4">
    <source>
        <dbReference type="ARBA" id="ARBA00022801"/>
    </source>
</evidence>
<evidence type="ECO:0000256" key="7">
    <source>
        <dbReference type="ARBA" id="ARBA00047304"/>
    </source>
</evidence>
<evidence type="ECO:0000256" key="1">
    <source>
        <dbReference type="ARBA" id="ARBA00011982"/>
    </source>
</evidence>
<evidence type="ECO:0000256" key="8">
    <source>
        <dbReference type="SAM" id="MobiDB-lite"/>
    </source>
</evidence>
<dbReference type="Pfam" id="PF01582">
    <property type="entry name" value="TIR"/>
    <property type="match status" value="1"/>
</dbReference>
<dbReference type="OMA" id="WTEEANI"/>
<feature type="domain" description="TIR" evidence="9">
    <location>
        <begin position="9"/>
        <end position="175"/>
    </location>
</feature>
<dbReference type="PRINTS" id="PR00364">
    <property type="entry name" value="DISEASERSIST"/>
</dbReference>
<dbReference type="AlphaFoldDB" id="A0A2C9UMK4"/>
<dbReference type="InterPro" id="IPR058192">
    <property type="entry name" value="WHD_ROQ1-like"/>
</dbReference>
<keyword evidence="2" id="KW-0433">Leucine-rich repeat</keyword>
<dbReference type="InterPro" id="IPR045344">
    <property type="entry name" value="C-JID"/>
</dbReference>
<sequence length="1160" mass="131359">MASCIALPWKYDVFLSFSGEDTRKNFSSHLFAALSQKGVTTFKDDQELEGGKSLSQELINVIQQSKISIVIFSRNFASSTCCLDQLVEIFQSMKTKGQVVLPVFYGVDPSDVRKQSGNFGESFAKHQEYFKENIGKVQRWRVAATQLANLSGWDLQDRHESELIEEIVEEVLKKLRKSSDRFTSAAKNFVGMSSRLKEMNLHLVEAQLDDVRFVGICGMGGIGKTTIARAIYGYLSSQFEGSCFLANIREVEEKHGLIPLQEQLLSEILMERNITIWDANSGTCEIRNKLRHRRVLIVLDDVNRLEQLKSLAGRPDWFGCGSRIIITTRDEHLLLCHGVEKIYRVEGLDHDQALQLFCLRAFRSDYPADDYLEISNHFVNYANGLPLALDVLGSFLLGRSINEWRSALDRLKEIPNKEILDKLYISFDGLEELEKKIFLDIACFFKGDDKDYVIKVLESCGFCPDIGIRVLLNKSLITISDDRIWMHDLLQEMGQEIVRRSCYEEQGNQSRLWLYKDVYHVLMNNTGTEHIEGIVLDSCEQDDEVLSAKAFVKMKNLRLLILKNLHLPEGLEHLSNKLRYLDWDRYPFKSLPSTFQPDELVEMHLRYSNIKELWKGIKPLKTLKVIDLSYSVNLIKTMDFREVPNLEKLNLEGCVRLVEVHPSVGVLKRLVILNLKDCKGLIRLPSSICELKSLKVLILQGCSKLDELPESLGNMTGLEKLKLGGIANRQLPYSKLWDLLLPSWLLPRKNPNLMAFMPSLSVLCSLRTLDLSYCNLKEGALPDDLSCFPLLQTLNLSGNDFVSIPTSINRLSKLEDLWFVNCKRLQSLPSLPSSILYLSTDGCSSLGTSLPNTISRHYKLENLCFATCERLQSLPALASSIVHLKVDGLTAQETFPNSFEKDDSKHPSLTFVSNLQLVEIQGKNCSAFARLTSYLHFLLKHSSQGFFNPSSHISMRLAGSEVPEWFNYHGMGTSLEVQLPPHWFNNKWMGFSICVVFEFLDLLSSEPPTLFCDLHAQISPDQLLFLSRPATEISGDTGSASNQLWFNFIPRSSLNCVDGWQACGSLKASFFSNGLKVKRCGLRIIYDHDVGELIQCNRASESLGLLCHDNSGTSKRSHEDCSSDSNVEPNSENDNSVKELHSKRLKMTVDSELKPDGKNL</sequence>
<dbReference type="InterPro" id="IPR032675">
    <property type="entry name" value="LRR_dom_sf"/>
</dbReference>
<dbReference type="EMBL" id="CM004399">
    <property type="protein sequence ID" value="OAY32239.1"/>
    <property type="molecule type" value="Genomic_DNA"/>
</dbReference>
<evidence type="ECO:0000256" key="2">
    <source>
        <dbReference type="ARBA" id="ARBA00022614"/>
    </source>
</evidence>
<dbReference type="SUPFAM" id="SSF52058">
    <property type="entry name" value="L domain-like"/>
    <property type="match status" value="1"/>
</dbReference>
<dbReference type="InterPro" id="IPR058546">
    <property type="entry name" value="RPS4B/Roq1-like_LRR"/>
</dbReference>
<evidence type="ECO:0000256" key="6">
    <source>
        <dbReference type="ARBA" id="ARBA00023027"/>
    </source>
</evidence>
<dbReference type="InterPro" id="IPR011713">
    <property type="entry name" value="Leu-rich_rpt_3"/>
</dbReference>
<feature type="compositionally biased region" description="Basic and acidic residues" evidence="8">
    <location>
        <begin position="1135"/>
        <end position="1160"/>
    </location>
</feature>
<proteinExistence type="predicted"/>
<dbReference type="GO" id="GO:0061809">
    <property type="term" value="F:NAD+ nucleosidase activity, cyclic ADP-ribose generating"/>
    <property type="evidence" value="ECO:0007669"/>
    <property type="project" value="UniProtKB-EC"/>
</dbReference>
<dbReference type="PROSITE" id="PS50104">
    <property type="entry name" value="TIR"/>
    <property type="match status" value="1"/>
</dbReference>
<dbReference type="Proteomes" id="UP000091857">
    <property type="component" value="Chromosome 13"/>
</dbReference>
<evidence type="ECO:0000259" key="9">
    <source>
        <dbReference type="PROSITE" id="PS50104"/>
    </source>
</evidence>
<dbReference type="PANTHER" id="PTHR11017">
    <property type="entry name" value="LEUCINE-RICH REPEAT-CONTAINING PROTEIN"/>
    <property type="match status" value="1"/>
</dbReference>
<dbReference type="InterPro" id="IPR044974">
    <property type="entry name" value="Disease_R_plants"/>
</dbReference>
<dbReference type="SMART" id="SM00255">
    <property type="entry name" value="TIR"/>
    <property type="match status" value="1"/>
</dbReference>
<keyword evidence="5" id="KW-0611">Plant defense</keyword>
<dbReference type="PANTHER" id="PTHR11017:SF553">
    <property type="entry name" value="ADP-RIBOSYL CYCLASE_CYCLIC ADP-RIBOSE HYDROLASE"/>
    <property type="match status" value="1"/>
</dbReference>
<dbReference type="GO" id="GO:0007165">
    <property type="term" value="P:signal transduction"/>
    <property type="evidence" value="ECO:0007669"/>
    <property type="project" value="InterPro"/>
</dbReference>
<dbReference type="InterPro" id="IPR000157">
    <property type="entry name" value="TIR_dom"/>
</dbReference>
<organism evidence="10 11">
    <name type="scientific">Manihot esculenta</name>
    <name type="common">Cassava</name>
    <name type="synonym">Jatropha manihot</name>
    <dbReference type="NCBI Taxonomy" id="3983"/>
    <lineage>
        <taxon>Eukaryota</taxon>
        <taxon>Viridiplantae</taxon>
        <taxon>Streptophyta</taxon>
        <taxon>Embryophyta</taxon>
        <taxon>Tracheophyta</taxon>
        <taxon>Spermatophyta</taxon>
        <taxon>Magnoliopsida</taxon>
        <taxon>eudicotyledons</taxon>
        <taxon>Gunneridae</taxon>
        <taxon>Pentapetalae</taxon>
        <taxon>rosids</taxon>
        <taxon>fabids</taxon>
        <taxon>Malpighiales</taxon>
        <taxon>Euphorbiaceae</taxon>
        <taxon>Crotonoideae</taxon>
        <taxon>Manihoteae</taxon>
        <taxon>Manihot</taxon>
    </lineage>
</organism>
<dbReference type="Gene3D" id="1.10.8.430">
    <property type="entry name" value="Helical domain of apoptotic protease-activating factors"/>
    <property type="match status" value="1"/>
</dbReference>
<dbReference type="InterPro" id="IPR002182">
    <property type="entry name" value="NB-ARC"/>
</dbReference>
<dbReference type="OrthoDB" id="828560at2759"/>
<dbReference type="GO" id="GO:0006952">
    <property type="term" value="P:defense response"/>
    <property type="evidence" value="ECO:0007669"/>
    <property type="project" value="InterPro"/>
</dbReference>
<keyword evidence="4" id="KW-0378">Hydrolase</keyword>
<comment type="catalytic activity">
    <reaction evidence="7">
        <text>NAD(+) + H2O = ADP-D-ribose + nicotinamide + H(+)</text>
        <dbReference type="Rhea" id="RHEA:16301"/>
        <dbReference type="ChEBI" id="CHEBI:15377"/>
        <dbReference type="ChEBI" id="CHEBI:15378"/>
        <dbReference type="ChEBI" id="CHEBI:17154"/>
        <dbReference type="ChEBI" id="CHEBI:57540"/>
        <dbReference type="ChEBI" id="CHEBI:57967"/>
        <dbReference type="EC" id="3.2.2.6"/>
    </reaction>
    <physiologicalReaction direction="left-to-right" evidence="7">
        <dbReference type="Rhea" id="RHEA:16302"/>
    </physiologicalReaction>
</comment>
<dbReference type="InterPro" id="IPR027417">
    <property type="entry name" value="P-loop_NTPase"/>
</dbReference>
<gene>
    <name evidence="10" type="ORF">MANES_13G002100v8</name>
</gene>
<name>A0A2C9UMK4_MANES</name>
<dbReference type="InterPro" id="IPR001611">
    <property type="entry name" value="Leu-rich_rpt"/>
</dbReference>
<evidence type="ECO:0000313" key="11">
    <source>
        <dbReference type="Proteomes" id="UP000091857"/>
    </source>
</evidence>
<protein>
    <recommendedName>
        <fullName evidence="1">ADP-ribosyl cyclase/cyclic ADP-ribose hydrolase</fullName>
        <ecNumber evidence="1">3.2.2.6</ecNumber>
    </recommendedName>
</protein>
<evidence type="ECO:0000256" key="5">
    <source>
        <dbReference type="ARBA" id="ARBA00022821"/>
    </source>
</evidence>
<comment type="caution">
    <text evidence="10">The sequence shown here is derived from an EMBL/GenBank/DDBJ whole genome shotgun (WGS) entry which is preliminary data.</text>
</comment>
<dbReference type="Pfam" id="PF00931">
    <property type="entry name" value="NB-ARC"/>
    <property type="match status" value="1"/>
</dbReference>
<dbReference type="GO" id="GO:0043531">
    <property type="term" value="F:ADP binding"/>
    <property type="evidence" value="ECO:0007669"/>
    <property type="project" value="InterPro"/>
</dbReference>